<dbReference type="InterPro" id="IPR023772">
    <property type="entry name" value="DNA-bd_HTH_TetR-type_CS"/>
</dbReference>
<dbReference type="SUPFAM" id="SSF46689">
    <property type="entry name" value="Homeodomain-like"/>
    <property type="match status" value="1"/>
</dbReference>
<name>A0A7V7FYZ3_9GAMM</name>
<evidence type="ECO:0000259" key="5">
    <source>
        <dbReference type="PROSITE" id="PS50977"/>
    </source>
</evidence>
<dbReference type="Pfam" id="PF00440">
    <property type="entry name" value="TetR_N"/>
    <property type="match status" value="1"/>
</dbReference>
<dbReference type="InterPro" id="IPR011075">
    <property type="entry name" value="TetR_C"/>
</dbReference>
<organism evidence="6 7">
    <name type="scientific">Billgrantia pellis</name>
    <dbReference type="NCBI Taxonomy" id="2606936"/>
    <lineage>
        <taxon>Bacteria</taxon>
        <taxon>Pseudomonadati</taxon>
        <taxon>Pseudomonadota</taxon>
        <taxon>Gammaproteobacteria</taxon>
        <taxon>Oceanospirillales</taxon>
        <taxon>Halomonadaceae</taxon>
        <taxon>Billgrantia</taxon>
    </lineage>
</organism>
<evidence type="ECO:0000256" key="3">
    <source>
        <dbReference type="ARBA" id="ARBA00023163"/>
    </source>
</evidence>
<dbReference type="Proteomes" id="UP000486760">
    <property type="component" value="Unassembled WGS sequence"/>
</dbReference>
<dbReference type="RefSeq" id="WP_149328398.1">
    <property type="nucleotide sequence ID" value="NZ_VTPY01000004.1"/>
</dbReference>
<dbReference type="EMBL" id="VTPY01000004">
    <property type="protein sequence ID" value="KAA0011837.1"/>
    <property type="molecule type" value="Genomic_DNA"/>
</dbReference>
<keyword evidence="7" id="KW-1185">Reference proteome</keyword>
<keyword evidence="1" id="KW-0805">Transcription regulation</keyword>
<dbReference type="AlphaFoldDB" id="A0A7V7FYZ3"/>
<reference evidence="6 7" key="1">
    <citation type="submission" date="2019-08" db="EMBL/GenBank/DDBJ databases">
        <title>Bioinformatics analysis of the strain L3 and L5.</title>
        <authorList>
            <person name="Li X."/>
        </authorList>
    </citation>
    <scope>NUCLEOTIDE SEQUENCE [LARGE SCALE GENOMIC DNA]</scope>
    <source>
        <strain evidence="6 7">L5</strain>
    </source>
</reference>
<feature type="domain" description="HTH tetR-type" evidence="5">
    <location>
        <begin position="9"/>
        <end position="69"/>
    </location>
</feature>
<evidence type="ECO:0000256" key="2">
    <source>
        <dbReference type="ARBA" id="ARBA00023125"/>
    </source>
</evidence>
<gene>
    <name evidence="6" type="ORF">F0A17_11040</name>
</gene>
<dbReference type="Gene3D" id="1.10.357.10">
    <property type="entry name" value="Tetracycline Repressor, domain 2"/>
    <property type="match status" value="1"/>
</dbReference>
<accession>A0A7V7FYZ3</accession>
<protein>
    <submittedName>
        <fullName evidence="6">TetR/AcrR family transcriptional regulator</fullName>
    </submittedName>
</protein>
<evidence type="ECO:0000256" key="1">
    <source>
        <dbReference type="ARBA" id="ARBA00023015"/>
    </source>
</evidence>
<dbReference type="SUPFAM" id="SSF48498">
    <property type="entry name" value="Tetracyclin repressor-like, C-terminal domain"/>
    <property type="match status" value="1"/>
</dbReference>
<dbReference type="InterPro" id="IPR001647">
    <property type="entry name" value="HTH_TetR"/>
</dbReference>
<proteinExistence type="predicted"/>
<dbReference type="PROSITE" id="PS01081">
    <property type="entry name" value="HTH_TETR_1"/>
    <property type="match status" value="1"/>
</dbReference>
<keyword evidence="2 4" id="KW-0238">DNA-binding</keyword>
<dbReference type="Gene3D" id="1.10.10.60">
    <property type="entry name" value="Homeodomain-like"/>
    <property type="match status" value="1"/>
</dbReference>
<evidence type="ECO:0000313" key="7">
    <source>
        <dbReference type="Proteomes" id="UP000486760"/>
    </source>
</evidence>
<evidence type="ECO:0000256" key="4">
    <source>
        <dbReference type="PROSITE-ProRule" id="PRU00335"/>
    </source>
</evidence>
<dbReference type="InterPro" id="IPR009057">
    <property type="entry name" value="Homeodomain-like_sf"/>
</dbReference>
<dbReference type="Pfam" id="PF16925">
    <property type="entry name" value="TetR_C_13"/>
    <property type="match status" value="1"/>
</dbReference>
<dbReference type="PANTHER" id="PTHR47506">
    <property type="entry name" value="TRANSCRIPTIONAL REGULATORY PROTEIN"/>
    <property type="match status" value="1"/>
</dbReference>
<dbReference type="InterPro" id="IPR036271">
    <property type="entry name" value="Tet_transcr_reg_TetR-rel_C_sf"/>
</dbReference>
<dbReference type="PANTHER" id="PTHR47506:SF1">
    <property type="entry name" value="HTH-TYPE TRANSCRIPTIONAL REGULATOR YJDC"/>
    <property type="match status" value="1"/>
</dbReference>
<comment type="caution">
    <text evidence="6">The sequence shown here is derived from an EMBL/GenBank/DDBJ whole genome shotgun (WGS) entry which is preliminary data.</text>
</comment>
<keyword evidence="3" id="KW-0804">Transcription</keyword>
<feature type="DNA-binding region" description="H-T-H motif" evidence="4">
    <location>
        <begin position="32"/>
        <end position="51"/>
    </location>
</feature>
<dbReference type="PROSITE" id="PS50977">
    <property type="entry name" value="HTH_TETR_2"/>
    <property type="match status" value="1"/>
</dbReference>
<sequence>MPQRGRPRGFDRESALRQAMEVFWAKGFDNASLTDLTRAMGINSPSLYAAFGSKEALFKEAVDLYSRTEGSGIWEQVETAPTARDAIAQVLRTTAEAFTRGDEPRGCLIVLAAPQRQGANPEVCDALKVRRQHNVCQLVRRLQRAVEDGELPAAIDCRAIANYYVTLQHGMSIQARDGASRETLLAIADCAMSGWEALIDVSHEAQRQERRG</sequence>
<dbReference type="GO" id="GO:0003677">
    <property type="term" value="F:DNA binding"/>
    <property type="evidence" value="ECO:0007669"/>
    <property type="project" value="UniProtKB-UniRule"/>
</dbReference>
<evidence type="ECO:0000313" key="6">
    <source>
        <dbReference type="EMBL" id="KAA0011837.1"/>
    </source>
</evidence>